<dbReference type="GO" id="GO:0005634">
    <property type="term" value="C:nucleus"/>
    <property type="evidence" value="ECO:0007669"/>
    <property type="project" value="UniProtKB-SubCell"/>
</dbReference>
<dbReference type="Proteomes" id="UP000504603">
    <property type="component" value="Unplaced"/>
</dbReference>
<keyword evidence="2" id="KW-0677">Repeat</keyword>
<evidence type="ECO:0000256" key="5">
    <source>
        <dbReference type="ARBA" id="ARBA00023163"/>
    </source>
</evidence>
<keyword evidence="9" id="KW-1185">Reference proteome</keyword>
<dbReference type="SUPFAM" id="SSF46689">
    <property type="entry name" value="Homeodomain-like"/>
    <property type="match status" value="1"/>
</dbReference>
<dbReference type="PANTHER" id="PTHR45614">
    <property type="entry name" value="MYB PROTEIN-RELATED"/>
    <property type="match status" value="1"/>
</dbReference>
<evidence type="ECO:0000256" key="4">
    <source>
        <dbReference type="ARBA" id="ARBA00023125"/>
    </source>
</evidence>
<feature type="domain" description="HTH myb-type" evidence="8">
    <location>
        <begin position="65"/>
        <end position="119"/>
    </location>
</feature>
<evidence type="ECO:0000256" key="1">
    <source>
        <dbReference type="ARBA" id="ARBA00004123"/>
    </source>
</evidence>
<keyword evidence="6" id="KW-0539">Nucleus</keyword>
<dbReference type="FunFam" id="1.10.10.60:FF:000060">
    <property type="entry name" value="MYB transcription factor"/>
    <property type="match status" value="1"/>
</dbReference>
<dbReference type="PROSITE" id="PS51257">
    <property type="entry name" value="PROKAR_LIPOPROTEIN"/>
    <property type="match status" value="1"/>
</dbReference>
<dbReference type="CDD" id="cd00167">
    <property type="entry name" value="SANT"/>
    <property type="match status" value="2"/>
</dbReference>
<keyword evidence="5" id="KW-0804">Transcription</keyword>
<dbReference type="PROSITE" id="PS51294">
    <property type="entry name" value="HTH_MYB"/>
    <property type="match status" value="2"/>
</dbReference>
<dbReference type="InterPro" id="IPR009057">
    <property type="entry name" value="Homeodomain-like_sf"/>
</dbReference>
<dbReference type="GeneID" id="111023523"/>
<reference evidence="10" key="1">
    <citation type="submission" date="2025-08" db="UniProtKB">
        <authorList>
            <consortium name="RefSeq"/>
        </authorList>
    </citation>
    <scope>IDENTIFICATION</scope>
    <source>
        <strain evidence="10">OHB3-1</strain>
    </source>
</reference>
<dbReference type="InterPro" id="IPR050560">
    <property type="entry name" value="MYB_TF"/>
</dbReference>
<dbReference type="Pfam" id="PF13921">
    <property type="entry name" value="Myb_DNA-bind_6"/>
    <property type="match status" value="1"/>
</dbReference>
<dbReference type="RefSeq" id="XP_022156671.1">
    <property type="nucleotide sequence ID" value="XM_022300979.1"/>
</dbReference>
<gene>
    <name evidence="10" type="primary">LOC111023523</name>
</gene>
<dbReference type="GO" id="GO:0000978">
    <property type="term" value="F:RNA polymerase II cis-regulatory region sequence-specific DNA binding"/>
    <property type="evidence" value="ECO:0007669"/>
    <property type="project" value="TreeGrafter"/>
</dbReference>
<feature type="domain" description="Myb-like" evidence="7">
    <location>
        <begin position="65"/>
        <end position="115"/>
    </location>
</feature>
<dbReference type="PROSITE" id="PS50090">
    <property type="entry name" value="MYB_LIKE"/>
    <property type="match status" value="2"/>
</dbReference>
<proteinExistence type="predicted"/>
<evidence type="ECO:0000259" key="7">
    <source>
        <dbReference type="PROSITE" id="PS50090"/>
    </source>
</evidence>
<organism evidence="9 10">
    <name type="scientific">Momordica charantia</name>
    <name type="common">Bitter gourd</name>
    <name type="synonym">Balsam pear</name>
    <dbReference type="NCBI Taxonomy" id="3673"/>
    <lineage>
        <taxon>Eukaryota</taxon>
        <taxon>Viridiplantae</taxon>
        <taxon>Streptophyta</taxon>
        <taxon>Embryophyta</taxon>
        <taxon>Tracheophyta</taxon>
        <taxon>Spermatophyta</taxon>
        <taxon>Magnoliopsida</taxon>
        <taxon>eudicotyledons</taxon>
        <taxon>Gunneridae</taxon>
        <taxon>Pentapetalae</taxon>
        <taxon>rosids</taxon>
        <taxon>fabids</taxon>
        <taxon>Cucurbitales</taxon>
        <taxon>Cucurbitaceae</taxon>
        <taxon>Momordiceae</taxon>
        <taxon>Momordica</taxon>
    </lineage>
</organism>
<dbReference type="Gene3D" id="1.10.10.60">
    <property type="entry name" value="Homeodomain-like"/>
    <property type="match status" value="2"/>
</dbReference>
<feature type="domain" description="Myb-like" evidence="7">
    <location>
        <begin position="18"/>
        <end position="64"/>
    </location>
</feature>
<evidence type="ECO:0000259" key="8">
    <source>
        <dbReference type="PROSITE" id="PS51294"/>
    </source>
</evidence>
<evidence type="ECO:0000313" key="10">
    <source>
        <dbReference type="RefSeq" id="XP_022156671.1"/>
    </source>
</evidence>
<dbReference type="PANTHER" id="PTHR45614:SF221">
    <property type="entry name" value="MYB DOMAIN PROTEIN 110"/>
    <property type="match status" value="1"/>
</dbReference>
<dbReference type="OrthoDB" id="2143914at2759"/>
<evidence type="ECO:0000256" key="2">
    <source>
        <dbReference type="ARBA" id="ARBA00022737"/>
    </source>
</evidence>
<dbReference type="AlphaFoldDB" id="A0A6J1DVM9"/>
<accession>A0A6J1DVM9</accession>
<evidence type="ECO:0000256" key="3">
    <source>
        <dbReference type="ARBA" id="ARBA00023015"/>
    </source>
</evidence>
<keyword evidence="3" id="KW-0805">Transcription regulation</keyword>
<dbReference type="KEGG" id="mcha:111023523"/>
<evidence type="ECO:0000313" key="9">
    <source>
        <dbReference type="Proteomes" id="UP000504603"/>
    </source>
</evidence>
<dbReference type="InterPro" id="IPR017930">
    <property type="entry name" value="Myb_dom"/>
</dbReference>
<comment type="subcellular location">
    <subcellularLocation>
        <location evidence="1">Nucleus</location>
    </subcellularLocation>
</comment>
<keyword evidence="4" id="KW-0238">DNA-binding</keyword>
<dbReference type="InterPro" id="IPR001005">
    <property type="entry name" value="SANT/Myb"/>
</dbReference>
<sequence>MVRSSSSSGGSGGGSCYRGHWRPAEDDKLRRLVEQYGHQNWNFIAEHFESRSGKSCRLRWYNQLDPSINKDPFTEEEEERLLMYQQLHGNKWALIARHFKGRTDNAVKNHFHVIMARRRRERFTIFSNNNNLNNKQQRLLRTLIPSKNNFPNHLHHHNVVKWTPLAAAPPAATAPEGEEEEKKKRVPFIDFLGMGSSR</sequence>
<protein>
    <submittedName>
        <fullName evidence="10">Transcription factor MYB52</fullName>
    </submittedName>
</protein>
<dbReference type="GO" id="GO:0000981">
    <property type="term" value="F:DNA-binding transcription factor activity, RNA polymerase II-specific"/>
    <property type="evidence" value="ECO:0007669"/>
    <property type="project" value="TreeGrafter"/>
</dbReference>
<evidence type="ECO:0000256" key="6">
    <source>
        <dbReference type="ARBA" id="ARBA00023242"/>
    </source>
</evidence>
<feature type="domain" description="HTH myb-type" evidence="8">
    <location>
        <begin position="18"/>
        <end position="64"/>
    </location>
</feature>
<name>A0A6J1DVM9_MOMCH</name>
<dbReference type="SMART" id="SM00717">
    <property type="entry name" value="SANT"/>
    <property type="match status" value="2"/>
</dbReference>